<proteinExistence type="inferred from homology"/>
<keyword evidence="5 6" id="KW-0408">Iron</keyword>
<dbReference type="HOGENOM" id="CLU_018012_5_1_1"/>
<feature type="binding site" description="axial binding residue" evidence="6">
    <location>
        <position position="448"/>
    </location>
    <ligand>
        <name>heme</name>
        <dbReference type="ChEBI" id="CHEBI:30413"/>
    </ligand>
    <ligandPart>
        <name>Fe</name>
        <dbReference type="ChEBI" id="CHEBI:18248"/>
    </ligandPart>
</feature>
<evidence type="ECO:0000256" key="1">
    <source>
        <dbReference type="ARBA" id="ARBA00001971"/>
    </source>
</evidence>
<keyword evidence="4 6" id="KW-0479">Metal-binding</keyword>
<evidence type="ECO:0000256" key="5">
    <source>
        <dbReference type="ARBA" id="ARBA00023004"/>
    </source>
</evidence>
<evidence type="ECO:0000256" key="4">
    <source>
        <dbReference type="ARBA" id="ARBA00022723"/>
    </source>
</evidence>
<dbReference type="GO" id="GO:0020037">
    <property type="term" value="F:heme binding"/>
    <property type="evidence" value="ECO:0007669"/>
    <property type="project" value="InterPro"/>
</dbReference>
<dbReference type="EMBL" id="KN837413">
    <property type="protein sequence ID" value="KIJ25476.1"/>
    <property type="molecule type" value="Genomic_DNA"/>
</dbReference>
<protein>
    <recommendedName>
        <fullName evidence="9">Cytochrome P450</fullName>
    </recommendedName>
</protein>
<evidence type="ECO:0000256" key="6">
    <source>
        <dbReference type="PIRSR" id="PIRSR602403-1"/>
    </source>
</evidence>
<evidence type="ECO:0000256" key="2">
    <source>
        <dbReference type="ARBA" id="ARBA00010617"/>
    </source>
</evidence>
<dbReference type="Gene3D" id="1.10.630.10">
    <property type="entry name" value="Cytochrome P450"/>
    <property type="match status" value="1"/>
</dbReference>
<dbReference type="InterPro" id="IPR036396">
    <property type="entry name" value="Cyt_P450_sf"/>
</dbReference>
<dbReference type="Proteomes" id="UP000054279">
    <property type="component" value="Unassembled WGS sequence"/>
</dbReference>
<dbReference type="GO" id="GO:0016705">
    <property type="term" value="F:oxidoreductase activity, acting on paired donors, with incorporation or reduction of molecular oxygen"/>
    <property type="evidence" value="ECO:0007669"/>
    <property type="project" value="InterPro"/>
</dbReference>
<dbReference type="InterPro" id="IPR001128">
    <property type="entry name" value="Cyt_P450"/>
</dbReference>
<dbReference type="GO" id="GO:0005506">
    <property type="term" value="F:iron ion binding"/>
    <property type="evidence" value="ECO:0007669"/>
    <property type="project" value="InterPro"/>
</dbReference>
<dbReference type="PRINTS" id="PR00465">
    <property type="entry name" value="EP450IV"/>
</dbReference>
<sequence length="508" mass="57497">MALTSEMEDALNLVSHRLSGIRWSNKDVALPVIFCLLGYSVLHYLNAGRKSKLSPPHVGYWIPWVGSAITMGKDPDTFLKRASEKLGPIFRVTAAGNTMTYVTSPELISAIYRDSKSFVFFPLWLELSERIFGMSHDSVHSPSMREEYFTMHHDELSPRNSVFLLHRYIKQGHIHILDAINAFNGKTTPLLPFLHLAAYHSAAYAFFGYGLDVPKSYECFRKFDESTHLMIAGMPRILLPGPFKARDEGIKVFEEYLKTPLEDDCSPVIKRSREISQEAGWSLHDRAAVLFTEMWAIQTNYLNSVYWIIALLLQHPETLTSVKAEIEAARTAWQVTHPDEDPEHQNDWMLDGASFPLLTSAVQETLRYSSSIISIRIVQEPVQLRNVCLEKGEKVLSITRAVHMDEEIHQNPEKFIADRYLGGSKLRYKNGKPVANHTMAFGGGVSMCEGRHFASGELRIFAAFIFTYANIEIDPTSSERPEPMTSRMGGGILPPLGDLRVKITKRDF</sequence>
<evidence type="ECO:0000256" key="3">
    <source>
        <dbReference type="ARBA" id="ARBA00022617"/>
    </source>
</evidence>
<reference evidence="7 8" key="1">
    <citation type="submission" date="2014-06" db="EMBL/GenBank/DDBJ databases">
        <title>Evolutionary Origins and Diversification of the Mycorrhizal Mutualists.</title>
        <authorList>
            <consortium name="DOE Joint Genome Institute"/>
            <consortium name="Mycorrhizal Genomics Consortium"/>
            <person name="Kohler A."/>
            <person name="Kuo A."/>
            <person name="Nagy L.G."/>
            <person name="Floudas D."/>
            <person name="Copeland A."/>
            <person name="Barry K.W."/>
            <person name="Cichocki N."/>
            <person name="Veneault-Fourrey C."/>
            <person name="LaButti K."/>
            <person name="Lindquist E.A."/>
            <person name="Lipzen A."/>
            <person name="Lundell T."/>
            <person name="Morin E."/>
            <person name="Murat C."/>
            <person name="Riley R."/>
            <person name="Ohm R."/>
            <person name="Sun H."/>
            <person name="Tunlid A."/>
            <person name="Henrissat B."/>
            <person name="Grigoriev I.V."/>
            <person name="Hibbett D.S."/>
            <person name="Martin F."/>
        </authorList>
    </citation>
    <scope>NUCLEOTIDE SEQUENCE [LARGE SCALE GENOMIC DNA]</scope>
    <source>
        <strain evidence="7 8">SS14</strain>
    </source>
</reference>
<evidence type="ECO:0000313" key="8">
    <source>
        <dbReference type="Proteomes" id="UP000054279"/>
    </source>
</evidence>
<comment type="cofactor">
    <cofactor evidence="1 6">
        <name>heme</name>
        <dbReference type="ChEBI" id="CHEBI:30413"/>
    </cofactor>
</comment>
<evidence type="ECO:0008006" key="9">
    <source>
        <dbReference type="Google" id="ProtNLM"/>
    </source>
</evidence>
<comment type="similarity">
    <text evidence="2">Belongs to the cytochrome P450 family.</text>
</comment>
<evidence type="ECO:0000313" key="7">
    <source>
        <dbReference type="EMBL" id="KIJ25476.1"/>
    </source>
</evidence>
<dbReference type="GO" id="GO:0008395">
    <property type="term" value="F:steroid hydroxylase activity"/>
    <property type="evidence" value="ECO:0007669"/>
    <property type="project" value="TreeGrafter"/>
</dbReference>
<dbReference type="SUPFAM" id="SSF48264">
    <property type="entry name" value="Cytochrome P450"/>
    <property type="match status" value="1"/>
</dbReference>
<name>A0A0C9UJC6_SPHS4</name>
<dbReference type="Pfam" id="PF00067">
    <property type="entry name" value="p450"/>
    <property type="match status" value="1"/>
</dbReference>
<dbReference type="AlphaFoldDB" id="A0A0C9UJC6"/>
<dbReference type="OrthoDB" id="3366823at2759"/>
<gene>
    <name evidence="7" type="ORF">M422DRAFT_273569</name>
</gene>
<dbReference type="PANTHER" id="PTHR24304">
    <property type="entry name" value="CYTOCHROME P450 FAMILY 7"/>
    <property type="match status" value="1"/>
</dbReference>
<keyword evidence="8" id="KW-1185">Reference proteome</keyword>
<dbReference type="PANTHER" id="PTHR24304:SF2">
    <property type="entry name" value="24-HYDROXYCHOLESTEROL 7-ALPHA-HYDROXYLASE"/>
    <property type="match status" value="1"/>
</dbReference>
<organism evidence="7 8">
    <name type="scientific">Sphaerobolus stellatus (strain SS14)</name>
    <dbReference type="NCBI Taxonomy" id="990650"/>
    <lineage>
        <taxon>Eukaryota</taxon>
        <taxon>Fungi</taxon>
        <taxon>Dikarya</taxon>
        <taxon>Basidiomycota</taxon>
        <taxon>Agaricomycotina</taxon>
        <taxon>Agaricomycetes</taxon>
        <taxon>Phallomycetidae</taxon>
        <taxon>Geastrales</taxon>
        <taxon>Sphaerobolaceae</taxon>
        <taxon>Sphaerobolus</taxon>
    </lineage>
</organism>
<keyword evidence="3 6" id="KW-0349">Heme</keyword>
<dbReference type="InterPro" id="IPR050529">
    <property type="entry name" value="CYP450_sterol_14alpha_dmase"/>
</dbReference>
<accession>A0A0C9UJC6</accession>
<dbReference type="InterPro" id="IPR002403">
    <property type="entry name" value="Cyt_P450_E_grp-IV"/>
</dbReference>